<evidence type="ECO:0000256" key="1">
    <source>
        <dbReference type="SAM" id="MobiDB-lite"/>
    </source>
</evidence>
<evidence type="ECO:0000313" key="2">
    <source>
        <dbReference type="WBParaSite" id="MCU_006990-RA"/>
    </source>
</evidence>
<protein>
    <submittedName>
        <fullName evidence="2">BRCT domain-containing protein</fullName>
    </submittedName>
</protein>
<feature type="compositionally biased region" description="Basic and acidic residues" evidence="1">
    <location>
        <begin position="430"/>
        <end position="439"/>
    </location>
</feature>
<sequence length="1108" mass="121051">MSEEEEGGYHPAGPMVVTIASDGMEPLNTNGTNEIVPPDSPKRGDLFLLNTTLAVDGEIDIQRTLVDAGTKEPCDETSDATDTFIVQAAAAEAQHTPPPPPENGGTEEKQLVSEQEPQEQQQLEQPEQHQEPQEQQQQDDQKQEQQQQDAQQQEQLEQQQQEHQQSEQQQPQKEQELNSSAPPIENHREEVLKAEERSGEDTEMSCERETAKPTEAQHDSPEAQKADSTRNPDVEDEEPKTDLSKMPEESGVSAQSTSNVKPKSKRTMTLPAGTRLTLPWQKKQQSADTTADDQNPKHRSKSPKPDSSSASSSVGPLSAVMRNLKKGFKIKVGSGNKGGEEPAPGRIPQKSGPRPSPRIVSSLSITNQEPVQAEPPTEQESPATRRRKLLDEVADDILSAMPPSPAPSTESVKNSAEASSPVYDNLPTENHNEKVHEIPTEEEEICPSIASKPVLEIIGQAANEQRARKLMDSLANEGTGKTAEESDASVPKPPRPPPARSGQSSPTKSSPRNLPPPPRPSAPPRVLQKSYTMVADGSRSPGNSDIIAPTAASKPVCSEPVQMNENYENYTTSLDRRKLYRSKEETKMAKRETLSRPATMHETTFTVKHKVADPLHQSFDDAAGRPRACQKVVFERRETITFPKLTFGSKKKSTHPPPVARPHLASTPSTEGHRASALKSIAAPDDVCVKETVGNVQCALPQPGSVMTSSIGTQTTVDRPEVPLTSLRRGFARPTLLAIATSPEVCARNQESSPFKEAFFRHNIEPFLKSPVKGSPPASQSFDAEFELPYLGKRLVEKVGTEGGRSSLNAFRSGHSVWSQEADQSVAEETASEHLVNRCLQEYMAVCIRLRSADLQGEFAAFHWHYGDVGEAKCFKHGAPIGWPSIEVYYDPLRLTDFVKLPQVQYSVGHVVYPERTVDAMLATWIDIGRTHAPSTPHCPVTPTAEETVFHPAVAILRLSDILHDINTAEELPPGIRSSVTLAVLLSVDQCSADLQNAEDNVYLNLDPSDILLLCSPANCLVLFRVITAESENEEKIKSLLQQLNPEHAGSLTEAINAGIEDLSVLAYSRLSVSAMFQAIAPPDWVMQAVARTARGKGVTAPPLEVTD</sequence>
<feature type="compositionally biased region" description="Polar residues" evidence="1">
    <location>
        <begin position="282"/>
        <end position="293"/>
    </location>
</feature>
<feature type="compositionally biased region" description="Low complexity" evidence="1">
    <location>
        <begin position="113"/>
        <end position="125"/>
    </location>
</feature>
<feature type="compositionally biased region" description="Polar residues" evidence="1">
    <location>
        <begin position="252"/>
        <end position="261"/>
    </location>
</feature>
<feature type="compositionally biased region" description="Polar residues" evidence="1">
    <location>
        <begin position="359"/>
        <end position="370"/>
    </location>
</feature>
<name>A0A5K3FBE9_MESCO</name>
<reference evidence="2" key="1">
    <citation type="submission" date="2019-11" db="UniProtKB">
        <authorList>
            <consortium name="WormBaseParasite"/>
        </authorList>
    </citation>
    <scope>IDENTIFICATION</scope>
</reference>
<feature type="compositionally biased region" description="Low complexity" evidence="1">
    <location>
        <begin position="133"/>
        <end position="172"/>
    </location>
</feature>
<dbReference type="AlphaFoldDB" id="A0A5K3FBE9"/>
<feature type="region of interest" description="Disordered" evidence="1">
    <location>
        <begin position="22"/>
        <end position="42"/>
    </location>
</feature>
<feature type="region of interest" description="Disordered" evidence="1">
    <location>
        <begin position="68"/>
        <end position="447"/>
    </location>
</feature>
<feature type="compositionally biased region" description="Pro residues" evidence="1">
    <location>
        <begin position="513"/>
        <end position="523"/>
    </location>
</feature>
<feature type="region of interest" description="Disordered" evidence="1">
    <location>
        <begin position="468"/>
        <end position="557"/>
    </location>
</feature>
<accession>A0A5K3FBE9</accession>
<feature type="compositionally biased region" description="Low complexity" evidence="1">
    <location>
        <begin position="305"/>
        <end position="318"/>
    </location>
</feature>
<proteinExistence type="predicted"/>
<feature type="compositionally biased region" description="Polar residues" evidence="1">
    <location>
        <begin position="407"/>
        <end position="418"/>
    </location>
</feature>
<feature type="compositionally biased region" description="Basic and acidic residues" evidence="1">
    <location>
        <begin position="185"/>
        <end position="233"/>
    </location>
</feature>
<feature type="compositionally biased region" description="Low complexity" evidence="1">
    <location>
        <begin position="500"/>
        <end position="512"/>
    </location>
</feature>
<dbReference type="WBParaSite" id="MCU_006990-RA">
    <property type="protein sequence ID" value="MCU_006990-RA"/>
    <property type="gene ID" value="MCU_006990"/>
</dbReference>
<organism evidence="2">
    <name type="scientific">Mesocestoides corti</name>
    <name type="common">Flatworm</name>
    <dbReference type="NCBI Taxonomy" id="53468"/>
    <lineage>
        <taxon>Eukaryota</taxon>
        <taxon>Metazoa</taxon>
        <taxon>Spiralia</taxon>
        <taxon>Lophotrochozoa</taxon>
        <taxon>Platyhelminthes</taxon>
        <taxon>Cestoda</taxon>
        <taxon>Eucestoda</taxon>
        <taxon>Cyclophyllidea</taxon>
        <taxon>Mesocestoididae</taxon>
        <taxon>Mesocestoides</taxon>
    </lineage>
</organism>
<feature type="region of interest" description="Disordered" evidence="1">
    <location>
        <begin position="646"/>
        <end position="676"/>
    </location>
</feature>